<feature type="repeat" description="WD" evidence="3">
    <location>
        <begin position="768"/>
        <end position="808"/>
    </location>
</feature>
<dbReference type="PROSITE" id="PS00678">
    <property type="entry name" value="WD_REPEATS_1"/>
    <property type="match status" value="6"/>
</dbReference>
<dbReference type="PRINTS" id="PR00320">
    <property type="entry name" value="GPROTEINBRPT"/>
</dbReference>
<dbReference type="InterPro" id="IPR049052">
    <property type="entry name" value="nSTAND1"/>
</dbReference>
<dbReference type="Gene3D" id="2.40.10.120">
    <property type="match status" value="1"/>
</dbReference>
<feature type="repeat" description="WD" evidence="3">
    <location>
        <begin position="857"/>
        <end position="893"/>
    </location>
</feature>
<proteinExistence type="predicted"/>
<feature type="repeat" description="WD" evidence="3">
    <location>
        <begin position="1141"/>
        <end position="1182"/>
    </location>
</feature>
<dbReference type="PANTHER" id="PTHR19848">
    <property type="entry name" value="WD40 REPEAT PROTEIN"/>
    <property type="match status" value="1"/>
</dbReference>
<evidence type="ECO:0000256" key="3">
    <source>
        <dbReference type="PROSITE-ProRule" id="PRU00221"/>
    </source>
</evidence>
<name>A0ABV1TWN9_9ACTN</name>
<reference evidence="5 6" key="1">
    <citation type="submission" date="2024-06" db="EMBL/GenBank/DDBJ databases">
        <title>The Natural Products Discovery Center: Release of the First 8490 Sequenced Strains for Exploring Actinobacteria Biosynthetic Diversity.</title>
        <authorList>
            <person name="Kalkreuter E."/>
            <person name="Kautsar S.A."/>
            <person name="Yang D."/>
            <person name="Bader C.D."/>
            <person name="Teijaro C.N."/>
            <person name="Fluegel L."/>
            <person name="Davis C.M."/>
            <person name="Simpson J.R."/>
            <person name="Lauterbach L."/>
            <person name="Steele A.D."/>
            <person name="Gui C."/>
            <person name="Meng S."/>
            <person name="Li G."/>
            <person name="Viehrig K."/>
            <person name="Ye F."/>
            <person name="Su P."/>
            <person name="Kiefer A.F."/>
            <person name="Nichols A."/>
            <person name="Cepeda A.J."/>
            <person name="Yan W."/>
            <person name="Fan B."/>
            <person name="Jiang Y."/>
            <person name="Adhikari A."/>
            <person name="Zheng C.-J."/>
            <person name="Schuster L."/>
            <person name="Cowan T.M."/>
            <person name="Smanski M.J."/>
            <person name="Chevrette M.G."/>
            <person name="De Carvalho L.P.S."/>
            <person name="Shen B."/>
        </authorList>
    </citation>
    <scope>NUCLEOTIDE SEQUENCE [LARGE SCALE GENOMIC DNA]</scope>
    <source>
        <strain evidence="5 6">NPDC001694</strain>
    </source>
</reference>
<dbReference type="InterPro" id="IPR020472">
    <property type="entry name" value="WD40_PAC1"/>
</dbReference>
<dbReference type="Pfam" id="PF20703">
    <property type="entry name" value="nSTAND1"/>
    <property type="match status" value="1"/>
</dbReference>
<feature type="repeat" description="WD" evidence="3">
    <location>
        <begin position="1061"/>
        <end position="1100"/>
    </location>
</feature>
<accession>A0ABV1TWN9</accession>
<keyword evidence="2" id="KW-0677">Repeat</keyword>
<evidence type="ECO:0000259" key="4">
    <source>
        <dbReference type="Pfam" id="PF20703"/>
    </source>
</evidence>
<feature type="repeat" description="WD" evidence="3">
    <location>
        <begin position="1232"/>
        <end position="1266"/>
    </location>
</feature>
<evidence type="ECO:0000313" key="6">
    <source>
        <dbReference type="Proteomes" id="UP001490365"/>
    </source>
</evidence>
<feature type="repeat" description="WD" evidence="3">
    <location>
        <begin position="1019"/>
        <end position="1060"/>
    </location>
</feature>
<dbReference type="SUPFAM" id="SSF52540">
    <property type="entry name" value="P-loop containing nucleoside triphosphate hydrolases"/>
    <property type="match status" value="1"/>
</dbReference>
<feature type="repeat" description="WD" evidence="3">
    <location>
        <begin position="1108"/>
        <end position="1140"/>
    </location>
</feature>
<keyword evidence="1 3" id="KW-0853">WD repeat</keyword>
<dbReference type="InterPro" id="IPR001680">
    <property type="entry name" value="WD40_rpt"/>
</dbReference>
<dbReference type="InterPro" id="IPR019775">
    <property type="entry name" value="WD40_repeat_CS"/>
</dbReference>
<sequence length="1382" mass="145063">MDVVPAFSWHGNGQGPGLTIAVVQVLEAADRVVGAGFLASEGVVITCAHVVAKAGAGPGSTIRLAFPHVEGRPEARGLVVAEAWRSPEDEDIAFVRLDETPAGVTPLALGSADGCRGHRVRTFGFPGQAPPDGHFGYGIAGDLIPAQGRSLLQLTDANDLTAGFSGAPITDDVTGLVIGMLSAITAPDTFLKGQGIAYATPSEALREIWPALAEREVRPYRGLEPFTAAHAEWFHGRDEAVDRVLAGLAEHLQALMLLGPSGSGKSSLIQAGVLPALAAGRLPGSDRWLPVLVRPGHDLSAELEHAGLAGASADGILAGVTRALDADPTCERIVLIIDQFEELLIRPDGERQSPNDGHLDVLDQLSAVIGSGSRVSVILVMRDDFYPLLASTAPELLEAAAPGLVNVPATLGVQDLKEIITLPAEVAGARFENGLPERIIADVLAGDRTGPTARRAPVTLLPALELVLSQLWERRRSGFLTHEAYDAVGEVTGSLATWCNAVLDRLPMGQRPIAKRILTALVRPAIGSHLVPAVRQQLPLSVLRELAADTGADDPSAGSGVDEVVASLTRYRIITTRSERSPGHAESAPGRPVAELIHDTLIRDWPELRAWVAEDHGFHDWLRRAGERQARWAEIPGSGDLLAGRDLAEGLEFSQQRALPKDIAAFLRRSHRHQQAAIRRSRRLNSLLASALVLALVAAGSFLWQRQTAVTAQRVAESRQLAAQSAGLIDTNPDLASLLAIRAYQRSHTTEALASLYAAAALPLQHRLVASKGEVSAVAFSSDRRTLATGSGRTVRLWNVTDGRARASLTGATDSVFSLAFSPDGRTVAAGMADGTARLWDVATGQSRVLIGDRTGNAVEAIAFSPGGGVLATGSKNGAVQLWDARSGHLRTTLAGHIGPVDTLAFNPRGGTLATGGGDKTVRLWDLDGHKTLRKLTGGAGIVASVAFSPDGNTLATASGNRVRLWAAATGDARATLTGHTARVMSVAFSPDGTTLATAGADKTARLWNAANHQTQAVLTGHSGMVTSVAFSPDGRHLATGSTDHTARLWGLPNNSVRHLLNGHKDSVLSVAFSPDGRTLATGSDQVRLWDVTTGRRLGTTFPSDAESVAFTPDGHTLASAAFLESARLWDVTTGHVRAKLTGRASEAISVAFSPDGRTLATGSDDGTTGLWNVSTLRTRVILPARPRSAVASVAFARDGRTLATGNSDGTTQLWDTASGRQELTLPGHARVNSVAFSPDGNTLATGDDDGTTCLWDVATGRALARFTGTSTIESVAFSRGGHTLATGSDDGAVRLRDLETGQVRSTLTGHNGAVDSVAFSPDGDTLATGSDDHTARLWAVSLPDPSEAVRMICRAVHRDLTSQEQSEYLSAQSHSPICPGS</sequence>
<dbReference type="InterPro" id="IPR015943">
    <property type="entry name" value="WD40/YVTN_repeat-like_dom_sf"/>
</dbReference>
<comment type="caution">
    <text evidence="5">The sequence shown here is derived from an EMBL/GenBank/DDBJ whole genome shotgun (WGS) entry which is preliminary data.</text>
</comment>
<dbReference type="CDD" id="cd00200">
    <property type="entry name" value="WD40"/>
    <property type="match status" value="2"/>
</dbReference>
<dbReference type="SUPFAM" id="SSF50978">
    <property type="entry name" value="WD40 repeat-like"/>
    <property type="match status" value="1"/>
</dbReference>
<keyword evidence="6" id="KW-1185">Reference proteome</keyword>
<feature type="repeat" description="WD" evidence="3">
    <location>
        <begin position="1270"/>
        <end position="1307"/>
    </location>
</feature>
<dbReference type="PROSITE" id="PS50294">
    <property type="entry name" value="WD_REPEATS_REGION"/>
    <property type="match status" value="9"/>
</dbReference>
<feature type="repeat" description="WD" evidence="3">
    <location>
        <begin position="809"/>
        <end position="850"/>
    </location>
</feature>
<evidence type="ECO:0000256" key="1">
    <source>
        <dbReference type="ARBA" id="ARBA00022574"/>
    </source>
</evidence>
<dbReference type="PANTHER" id="PTHR19848:SF8">
    <property type="entry name" value="F-BOX AND WD REPEAT DOMAIN CONTAINING 7"/>
    <property type="match status" value="1"/>
</dbReference>
<dbReference type="EMBL" id="JBEOZM010000055">
    <property type="protein sequence ID" value="MER6274463.1"/>
    <property type="molecule type" value="Genomic_DNA"/>
</dbReference>
<dbReference type="SUPFAM" id="SSF50998">
    <property type="entry name" value="Quinoprotein alcohol dehydrogenase-like"/>
    <property type="match status" value="1"/>
</dbReference>
<dbReference type="Pfam" id="PF00400">
    <property type="entry name" value="WD40"/>
    <property type="match status" value="13"/>
</dbReference>
<dbReference type="RefSeq" id="WP_351962677.1">
    <property type="nucleotide sequence ID" value="NZ_JBEOZM010000055.1"/>
</dbReference>
<dbReference type="Proteomes" id="UP001490365">
    <property type="component" value="Unassembled WGS sequence"/>
</dbReference>
<dbReference type="InterPro" id="IPR027417">
    <property type="entry name" value="P-loop_NTPase"/>
</dbReference>
<dbReference type="Pfam" id="PF13365">
    <property type="entry name" value="Trypsin_2"/>
    <property type="match status" value="1"/>
</dbReference>
<dbReference type="InterPro" id="IPR036322">
    <property type="entry name" value="WD40_repeat_dom_sf"/>
</dbReference>
<dbReference type="InterPro" id="IPR009003">
    <property type="entry name" value="Peptidase_S1_PA"/>
</dbReference>
<gene>
    <name evidence="5" type="ORF">ABT211_45685</name>
</gene>
<dbReference type="PROSITE" id="PS50082">
    <property type="entry name" value="WD_REPEATS_2"/>
    <property type="match status" value="13"/>
</dbReference>
<feature type="repeat" description="WD" evidence="3">
    <location>
        <begin position="977"/>
        <end position="1018"/>
    </location>
</feature>
<feature type="repeat" description="WD" evidence="3">
    <location>
        <begin position="1308"/>
        <end position="1339"/>
    </location>
</feature>
<dbReference type="InterPro" id="IPR011047">
    <property type="entry name" value="Quinoprotein_ADH-like_sf"/>
</dbReference>
<dbReference type="SMART" id="SM00320">
    <property type="entry name" value="WD40"/>
    <property type="match status" value="14"/>
</dbReference>
<protein>
    <submittedName>
        <fullName evidence="5">Trypsin-like peptidase domain-containing protein</fullName>
    </submittedName>
</protein>
<feature type="repeat" description="WD" evidence="3">
    <location>
        <begin position="1189"/>
        <end position="1225"/>
    </location>
</feature>
<evidence type="ECO:0000313" key="5">
    <source>
        <dbReference type="EMBL" id="MER6274463.1"/>
    </source>
</evidence>
<feature type="repeat" description="WD" evidence="3">
    <location>
        <begin position="894"/>
        <end position="935"/>
    </location>
</feature>
<dbReference type="Gene3D" id="3.40.50.300">
    <property type="entry name" value="P-loop containing nucleotide triphosphate hydrolases"/>
    <property type="match status" value="1"/>
</dbReference>
<dbReference type="Gene3D" id="2.130.10.10">
    <property type="entry name" value="YVTN repeat-like/Quinoprotein amine dehydrogenase"/>
    <property type="match status" value="5"/>
</dbReference>
<organism evidence="5 6">
    <name type="scientific">Streptomyces sp. 900105755</name>
    <dbReference type="NCBI Taxonomy" id="3154389"/>
    <lineage>
        <taxon>Bacteria</taxon>
        <taxon>Bacillati</taxon>
        <taxon>Actinomycetota</taxon>
        <taxon>Actinomycetes</taxon>
        <taxon>Kitasatosporales</taxon>
        <taxon>Streptomycetaceae</taxon>
        <taxon>Streptomyces</taxon>
    </lineage>
</organism>
<dbReference type="SUPFAM" id="SSF50494">
    <property type="entry name" value="Trypsin-like serine proteases"/>
    <property type="match status" value="1"/>
</dbReference>
<evidence type="ECO:0000256" key="2">
    <source>
        <dbReference type="ARBA" id="ARBA00022737"/>
    </source>
</evidence>
<feature type="domain" description="Novel STAND NTPase 1" evidence="4">
    <location>
        <begin position="219"/>
        <end position="634"/>
    </location>
</feature>